<dbReference type="Pfam" id="PF00046">
    <property type="entry name" value="Homeodomain"/>
    <property type="match status" value="1"/>
</dbReference>
<proteinExistence type="inferred from homology"/>
<dbReference type="Proteomes" id="UP000887563">
    <property type="component" value="Unplaced"/>
</dbReference>
<dbReference type="InterPro" id="IPR009057">
    <property type="entry name" value="Homeodomain-like_sf"/>
</dbReference>
<dbReference type="InterPro" id="IPR047152">
    <property type="entry name" value="Caudal_homeobox"/>
</dbReference>
<keyword evidence="6" id="KW-1185">Reference proteome</keyword>
<dbReference type="CDD" id="cd00086">
    <property type="entry name" value="homeodomain"/>
    <property type="match status" value="1"/>
</dbReference>
<reference evidence="7" key="1">
    <citation type="submission" date="2022-11" db="UniProtKB">
        <authorList>
            <consortium name="WormBaseParasite"/>
        </authorList>
    </citation>
    <scope>IDENTIFICATION</scope>
</reference>
<evidence type="ECO:0000259" key="5">
    <source>
        <dbReference type="PROSITE" id="PS50071"/>
    </source>
</evidence>
<evidence type="ECO:0000256" key="4">
    <source>
        <dbReference type="RuleBase" id="RU000682"/>
    </source>
</evidence>
<dbReference type="PANTHER" id="PTHR24332">
    <property type="entry name" value="HOMEOBOX PROTEIN CDX"/>
    <property type="match status" value="1"/>
</dbReference>
<dbReference type="InterPro" id="IPR001356">
    <property type="entry name" value="HD"/>
</dbReference>
<keyword evidence="3 4" id="KW-0238">DNA-binding</keyword>
<evidence type="ECO:0000256" key="1">
    <source>
        <dbReference type="ARBA" id="ARBA00004123"/>
    </source>
</evidence>
<dbReference type="GO" id="GO:0030154">
    <property type="term" value="P:cell differentiation"/>
    <property type="evidence" value="ECO:0007669"/>
    <property type="project" value="TreeGrafter"/>
</dbReference>
<name>A0A914N0R9_MELIC</name>
<dbReference type="Gene3D" id="1.10.10.60">
    <property type="entry name" value="Homeodomain-like"/>
    <property type="match status" value="1"/>
</dbReference>
<accession>A0A914N0R9</accession>
<dbReference type="GO" id="GO:0009887">
    <property type="term" value="P:animal organ morphogenesis"/>
    <property type="evidence" value="ECO:0007669"/>
    <property type="project" value="TreeGrafter"/>
</dbReference>
<dbReference type="PROSITE" id="PS50071">
    <property type="entry name" value="HOMEOBOX_2"/>
    <property type="match status" value="1"/>
</dbReference>
<dbReference type="SMART" id="SM00389">
    <property type="entry name" value="HOX"/>
    <property type="match status" value="1"/>
</dbReference>
<organism evidence="6 7">
    <name type="scientific">Meloidogyne incognita</name>
    <name type="common">Southern root-knot nematode worm</name>
    <name type="synonym">Oxyuris incognita</name>
    <dbReference type="NCBI Taxonomy" id="6306"/>
    <lineage>
        <taxon>Eukaryota</taxon>
        <taxon>Metazoa</taxon>
        <taxon>Ecdysozoa</taxon>
        <taxon>Nematoda</taxon>
        <taxon>Chromadorea</taxon>
        <taxon>Rhabditida</taxon>
        <taxon>Tylenchina</taxon>
        <taxon>Tylenchomorpha</taxon>
        <taxon>Tylenchoidea</taxon>
        <taxon>Meloidogynidae</taxon>
        <taxon>Meloidogyninae</taxon>
        <taxon>Meloidogyne</taxon>
        <taxon>Meloidogyne incognita group</taxon>
    </lineage>
</organism>
<comment type="similarity">
    <text evidence="2">Belongs to the Caudal homeobox family.</text>
</comment>
<dbReference type="PANTHER" id="PTHR24332:SF9">
    <property type="entry name" value="HOMEOTIC PROTEIN CAUDAL"/>
    <property type="match status" value="1"/>
</dbReference>
<comment type="subcellular location">
    <subcellularLocation>
        <location evidence="1 3 4">Nucleus</location>
    </subcellularLocation>
</comment>
<sequence>MLIDDLRVRTKDQYRIVYNEFQRIELEKAFVNLNYVTAEVKAELSSRLHLTERQIKIWFQNR</sequence>
<evidence type="ECO:0000313" key="7">
    <source>
        <dbReference type="WBParaSite" id="Minc3s02946g32170"/>
    </source>
</evidence>
<dbReference type="GO" id="GO:0006357">
    <property type="term" value="P:regulation of transcription by RNA polymerase II"/>
    <property type="evidence" value="ECO:0007669"/>
    <property type="project" value="TreeGrafter"/>
</dbReference>
<feature type="domain" description="Homeobox" evidence="5">
    <location>
        <begin position="9"/>
        <end position="62"/>
    </location>
</feature>
<dbReference type="GO" id="GO:0003700">
    <property type="term" value="F:DNA-binding transcription factor activity"/>
    <property type="evidence" value="ECO:0007669"/>
    <property type="project" value="TreeGrafter"/>
</dbReference>
<dbReference type="GO" id="GO:0009948">
    <property type="term" value="P:anterior/posterior axis specification"/>
    <property type="evidence" value="ECO:0007669"/>
    <property type="project" value="TreeGrafter"/>
</dbReference>
<dbReference type="GO" id="GO:0005634">
    <property type="term" value="C:nucleus"/>
    <property type="evidence" value="ECO:0007669"/>
    <property type="project" value="UniProtKB-SubCell"/>
</dbReference>
<evidence type="ECO:0000313" key="6">
    <source>
        <dbReference type="Proteomes" id="UP000887563"/>
    </source>
</evidence>
<dbReference type="WBParaSite" id="Minc3s02946g32170">
    <property type="protein sequence ID" value="Minc3s02946g32170"/>
    <property type="gene ID" value="Minc3s02946g32170"/>
</dbReference>
<protein>
    <submittedName>
        <fullName evidence="7">Homeobox domain-containing protein</fullName>
    </submittedName>
</protein>
<dbReference type="SUPFAM" id="SSF46689">
    <property type="entry name" value="Homeodomain-like"/>
    <property type="match status" value="1"/>
</dbReference>
<dbReference type="AlphaFoldDB" id="A0A914N0R9"/>
<evidence type="ECO:0000256" key="2">
    <source>
        <dbReference type="ARBA" id="ARBA00010341"/>
    </source>
</evidence>
<evidence type="ECO:0000256" key="3">
    <source>
        <dbReference type="PROSITE-ProRule" id="PRU00108"/>
    </source>
</evidence>
<keyword evidence="3 4" id="KW-0539">Nucleus</keyword>
<keyword evidence="3 4" id="KW-0371">Homeobox</keyword>
<dbReference type="GO" id="GO:0000977">
    <property type="term" value="F:RNA polymerase II transcription regulatory region sequence-specific DNA binding"/>
    <property type="evidence" value="ECO:0007669"/>
    <property type="project" value="TreeGrafter"/>
</dbReference>